<evidence type="ECO:0000313" key="3">
    <source>
        <dbReference type="Proteomes" id="UP001487740"/>
    </source>
</evidence>
<sequence>MATEVLGGVGGGITGRPLTADDLAGSRVKNPGLLEDWWPGYPVWQGQRDAAVPMVIVVTLAAVMGLVGNIIVAGLLCCPGPRST</sequence>
<keyword evidence="1" id="KW-0472">Membrane</keyword>
<comment type="caution">
    <text evidence="2">The sequence shown here is derived from an EMBL/GenBank/DDBJ whole genome shotgun (WGS) entry which is preliminary data.</text>
</comment>
<organism evidence="2 3">
    <name type="scientific">Scylla paramamosain</name>
    <name type="common">Mud crab</name>
    <dbReference type="NCBI Taxonomy" id="85552"/>
    <lineage>
        <taxon>Eukaryota</taxon>
        <taxon>Metazoa</taxon>
        <taxon>Ecdysozoa</taxon>
        <taxon>Arthropoda</taxon>
        <taxon>Crustacea</taxon>
        <taxon>Multicrustacea</taxon>
        <taxon>Malacostraca</taxon>
        <taxon>Eumalacostraca</taxon>
        <taxon>Eucarida</taxon>
        <taxon>Decapoda</taxon>
        <taxon>Pleocyemata</taxon>
        <taxon>Brachyura</taxon>
        <taxon>Eubrachyura</taxon>
        <taxon>Portunoidea</taxon>
        <taxon>Portunidae</taxon>
        <taxon>Portuninae</taxon>
        <taxon>Scylla</taxon>
    </lineage>
</organism>
<gene>
    <name evidence="2" type="ORF">O3P69_012146</name>
</gene>
<name>A0AAW0TCX6_SCYPA</name>
<feature type="transmembrane region" description="Helical" evidence="1">
    <location>
        <begin position="50"/>
        <end position="78"/>
    </location>
</feature>
<reference evidence="2 3" key="1">
    <citation type="submission" date="2023-03" db="EMBL/GenBank/DDBJ databases">
        <title>High-quality genome of Scylla paramamosain provides insights in environmental adaptation.</title>
        <authorList>
            <person name="Zhang L."/>
        </authorList>
    </citation>
    <scope>NUCLEOTIDE SEQUENCE [LARGE SCALE GENOMIC DNA]</scope>
    <source>
        <strain evidence="2">LZ_2023a</strain>
        <tissue evidence="2">Muscle</tissue>
    </source>
</reference>
<dbReference type="EMBL" id="JARAKH010000033">
    <property type="protein sequence ID" value="KAK8385149.1"/>
    <property type="molecule type" value="Genomic_DNA"/>
</dbReference>
<evidence type="ECO:0000313" key="2">
    <source>
        <dbReference type="EMBL" id="KAK8385149.1"/>
    </source>
</evidence>
<evidence type="ECO:0000256" key="1">
    <source>
        <dbReference type="SAM" id="Phobius"/>
    </source>
</evidence>
<dbReference type="Proteomes" id="UP001487740">
    <property type="component" value="Unassembled WGS sequence"/>
</dbReference>
<keyword evidence="1" id="KW-1133">Transmembrane helix</keyword>
<accession>A0AAW0TCX6</accession>
<keyword evidence="1" id="KW-0812">Transmembrane</keyword>
<protein>
    <submittedName>
        <fullName evidence="2">Uncharacterized protein</fullName>
    </submittedName>
</protein>
<proteinExistence type="predicted"/>
<keyword evidence="3" id="KW-1185">Reference proteome</keyword>
<dbReference type="AlphaFoldDB" id="A0AAW0TCX6"/>